<organism evidence="1 2">
    <name type="scientific">Clostridium algidicarnis DSM 15099</name>
    <dbReference type="NCBI Taxonomy" id="1121295"/>
    <lineage>
        <taxon>Bacteria</taxon>
        <taxon>Bacillati</taxon>
        <taxon>Bacillota</taxon>
        <taxon>Clostridia</taxon>
        <taxon>Eubacteriales</taxon>
        <taxon>Clostridiaceae</taxon>
        <taxon>Clostridium</taxon>
    </lineage>
</organism>
<accession>A0A2S6FYT7</accession>
<name>A0A2S6FYT7_9CLOT</name>
<evidence type="ECO:0000313" key="1">
    <source>
        <dbReference type="EMBL" id="PPK48649.1"/>
    </source>
</evidence>
<evidence type="ECO:0000313" key="2">
    <source>
        <dbReference type="Proteomes" id="UP000239863"/>
    </source>
</evidence>
<dbReference type="Gene3D" id="1.10.1220.10">
    <property type="entry name" value="Met repressor-like"/>
    <property type="match status" value="1"/>
</dbReference>
<comment type="caution">
    <text evidence="1">The sequence shown here is derived from an EMBL/GenBank/DDBJ whole genome shotgun (WGS) entry which is preliminary data.</text>
</comment>
<gene>
    <name evidence="1" type="ORF">BD821_10527</name>
</gene>
<dbReference type="STRING" id="37659.GCA_000703125_01473"/>
<sequence length="96" mass="11306">MSRCKRLMVTLSGILKDDKKNSQFIMRSVILYRDNENNTKGNMESGYLEMASINLEYSEFGCECEYKECLEYETWLSESDLSNDNNSSKKRRYLLC</sequence>
<dbReference type="AlphaFoldDB" id="A0A2S6FYT7"/>
<proteinExistence type="predicted"/>
<protein>
    <submittedName>
        <fullName evidence="1">Uncharacterized protein</fullName>
    </submittedName>
</protein>
<dbReference type="Proteomes" id="UP000239863">
    <property type="component" value="Unassembled WGS sequence"/>
</dbReference>
<dbReference type="GO" id="GO:0006355">
    <property type="term" value="P:regulation of DNA-templated transcription"/>
    <property type="evidence" value="ECO:0007669"/>
    <property type="project" value="InterPro"/>
</dbReference>
<dbReference type="InterPro" id="IPR013321">
    <property type="entry name" value="Arc_rbn_hlx_hlx"/>
</dbReference>
<reference evidence="1 2" key="1">
    <citation type="submission" date="2018-02" db="EMBL/GenBank/DDBJ databases">
        <title>Genomic Encyclopedia of Archaeal and Bacterial Type Strains, Phase II (KMG-II): from individual species to whole genera.</title>
        <authorList>
            <person name="Goeker M."/>
        </authorList>
    </citation>
    <scope>NUCLEOTIDE SEQUENCE [LARGE SCALE GENOMIC DNA]</scope>
    <source>
        <strain evidence="1 2">DSM 15099</strain>
    </source>
</reference>
<dbReference type="OrthoDB" id="1634058at2"/>
<dbReference type="EMBL" id="PTIS01000005">
    <property type="protein sequence ID" value="PPK48649.1"/>
    <property type="molecule type" value="Genomic_DNA"/>
</dbReference>